<dbReference type="InterPro" id="IPR004330">
    <property type="entry name" value="FAR1_DNA_bnd_dom"/>
</dbReference>
<evidence type="ECO:0000313" key="8">
    <source>
        <dbReference type="EMBL" id="JAT58365.1"/>
    </source>
</evidence>
<comment type="similarity">
    <text evidence="1 6">Belongs to the FHY3/FAR1 family.</text>
</comment>
<dbReference type="Pfam" id="PF10551">
    <property type="entry name" value="MULE"/>
    <property type="match status" value="1"/>
</dbReference>
<feature type="domain" description="SWIM-type" evidence="7">
    <location>
        <begin position="491"/>
        <end position="527"/>
    </location>
</feature>
<dbReference type="InterPro" id="IPR006564">
    <property type="entry name" value="Znf_PMZ"/>
</dbReference>
<evidence type="ECO:0000256" key="6">
    <source>
        <dbReference type="RuleBase" id="RU367018"/>
    </source>
</evidence>
<evidence type="ECO:0000256" key="2">
    <source>
        <dbReference type="ARBA" id="ARBA00022723"/>
    </source>
</evidence>
<organism evidence="8">
    <name type="scientific">Anthurium amnicola</name>
    <dbReference type="NCBI Taxonomy" id="1678845"/>
    <lineage>
        <taxon>Eukaryota</taxon>
        <taxon>Viridiplantae</taxon>
        <taxon>Streptophyta</taxon>
        <taxon>Embryophyta</taxon>
        <taxon>Tracheophyta</taxon>
        <taxon>Spermatophyta</taxon>
        <taxon>Magnoliopsida</taxon>
        <taxon>Liliopsida</taxon>
        <taxon>Araceae</taxon>
        <taxon>Pothoideae</taxon>
        <taxon>Potheae</taxon>
        <taxon>Anthurium</taxon>
    </lineage>
</organism>
<dbReference type="SMART" id="SM00575">
    <property type="entry name" value="ZnF_PMZ"/>
    <property type="match status" value="1"/>
</dbReference>
<reference evidence="8" key="1">
    <citation type="submission" date="2015-07" db="EMBL/GenBank/DDBJ databases">
        <title>Transcriptome Assembly of Anthurium amnicola.</title>
        <authorList>
            <person name="Suzuki J."/>
        </authorList>
    </citation>
    <scope>NUCLEOTIDE SEQUENCE</scope>
</reference>
<evidence type="ECO:0000256" key="3">
    <source>
        <dbReference type="ARBA" id="ARBA00022771"/>
    </source>
</evidence>
<dbReference type="PROSITE" id="PS50966">
    <property type="entry name" value="ZF_SWIM"/>
    <property type="match status" value="1"/>
</dbReference>
<dbReference type="InterPro" id="IPR007527">
    <property type="entry name" value="Znf_SWIM"/>
</dbReference>
<protein>
    <recommendedName>
        <fullName evidence="6">Protein FAR1-RELATED SEQUENCE</fullName>
    </recommendedName>
</protein>
<comment type="subcellular location">
    <subcellularLocation>
        <location evidence="6">Nucleus</location>
    </subcellularLocation>
</comment>
<evidence type="ECO:0000259" key="7">
    <source>
        <dbReference type="PROSITE" id="PS50966"/>
    </source>
</evidence>
<dbReference type="InterPro" id="IPR031052">
    <property type="entry name" value="FHY3/FAR1"/>
</dbReference>
<evidence type="ECO:0000256" key="1">
    <source>
        <dbReference type="ARBA" id="ARBA00005889"/>
    </source>
</evidence>
<name>A0A1D1YUR7_9ARAE</name>
<dbReference type="Pfam" id="PF03101">
    <property type="entry name" value="FAR1"/>
    <property type="match status" value="1"/>
</dbReference>
<keyword evidence="4 6" id="KW-0862">Zinc</keyword>
<comment type="function">
    <text evidence="6">Putative transcription activator involved in regulating light control of development.</text>
</comment>
<dbReference type="EMBL" id="GDJX01009571">
    <property type="protein sequence ID" value="JAT58365.1"/>
    <property type="molecule type" value="Transcribed_RNA"/>
</dbReference>
<dbReference type="PANTHER" id="PTHR31669:SF283">
    <property type="entry name" value="PROTEIN FAR1-RELATED SEQUENCE"/>
    <property type="match status" value="1"/>
</dbReference>
<dbReference type="GO" id="GO:0006355">
    <property type="term" value="P:regulation of DNA-templated transcription"/>
    <property type="evidence" value="ECO:0007669"/>
    <property type="project" value="UniProtKB-UniRule"/>
</dbReference>
<evidence type="ECO:0000256" key="4">
    <source>
        <dbReference type="ARBA" id="ARBA00022833"/>
    </source>
</evidence>
<proteinExistence type="inferred from homology"/>
<keyword evidence="3 5" id="KW-0863">Zinc-finger</keyword>
<dbReference type="GO" id="GO:0005634">
    <property type="term" value="C:nucleus"/>
    <property type="evidence" value="ECO:0007669"/>
    <property type="project" value="UniProtKB-SubCell"/>
</dbReference>
<dbReference type="InterPro" id="IPR018289">
    <property type="entry name" value="MULE_transposase_dom"/>
</dbReference>
<sequence>MDACGVLGGDAAGSAAGGCAVGREKPGGDGGNGVVGAEPHEGMEFGSYDEAAAFYYGYARRAGFRVSKKSSRRSKLDNCFVEVKFVCSRYGKKHEKPHALYRRHSGKVGCGGAMFVRKREVGTRWFVYYLVREHNHELVGRKLPESPRELEAPLVNDGRVLISVVDSQHLLEFFARMQEENPSFFYALDLDEDERLKNVLWIDAKGRLDYLTFGDAVSFDTVYITSKCKLPILTILGVNHHGQQALFGFALLADEATSTFVWLMEGWLRAVGGRAPRAITTNHHEAIKAAIEHVFPDSRYRFCMWNIRERVSDDACRVIQHHNNFMKEFDECLNMSLTDEEFERRWLKMIAKFELHEHEYLRSLYEDRSYWVPLYLKDTFFGEIPSSQSGSVNSYVSTNTTLKDFLEHYEVDLQDRCEKESIEDFQLLHTGFQLKSSSPYELQISLVHTQYAFEKFQAEVMLTSTCHAIKEQEDGSIISFRVKELVEDKEYMVTWNRTELKAFCPCCSFEFKGYLCRHVIVVLQLAGVPSVPAHYIPKRWMRDARKFPTQSQRPSAKQSWLQRYNDFCSQAIRLAYECSISEESYNLSLVALEQAIAKCINVNNSSPGNSDPNFWTTPSFPSITKKRKY</sequence>
<dbReference type="Pfam" id="PF04434">
    <property type="entry name" value="SWIM"/>
    <property type="match status" value="1"/>
</dbReference>
<dbReference type="PANTHER" id="PTHR31669">
    <property type="entry name" value="PROTEIN FAR1-RELATED SEQUENCE 10-RELATED"/>
    <property type="match status" value="1"/>
</dbReference>
<gene>
    <name evidence="8" type="primary">FAR1_8</name>
    <name evidence="8" type="ORF">g.67116</name>
</gene>
<keyword evidence="6" id="KW-0539">Nucleus</keyword>
<dbReference type="GO" id="GO:0008270">
    <property type="term" value="F:zinc ion binding"/>
    <property type="evidence" value="ECO:0007669"/>
    <property type="project" value="UniProtKB-UniRule"/>
</dbReference>
<keyword evidence="2 6" id="KW-0479">Metal-binding</keyword>
<accession>A0A1D1YUR7</accession>
<dbReference type="AlphaFoldDB" id="A0A1D1YUR7"/>
<evidence type="ECO:0000256" key="5">
    <source>
        <dbReference type="PROSITE-ProRule" id="PRU00325"/>
    </source>
</evidence>